<dbReference type="PANTHER" id="PTHR43443:SF1">
    <property type="entry name" value="3-HEXULOSE-6-PHOSPHATE ISOMERASE"/>
    <property type="match status" value="1"/>
</dbReference>
<dbReference type="PROSITE" id="PS51464">
    <property type="entry name" value="SIS"/>
    <property type="match status" value="1"/>
</dbReference>
<dbReference type="AlphaFoldDB" id="A0A858SMR2"/>
<organism evidence="3 4">
    <name type="scientific">Roseobacter ponti</name>
    <dbReference type="NCBI Taxonomy" id="1891787"/>
    <lineage>
        <taxon>Bacteria</taxon>
        <taxon>Pseudomonadati</taxon>
        <taxon>Pseudomonadota</taxon>
        <taxon>Alphaproteobacteria</taxon>
        <taxon>Rhodobacterales</taxon>
        <taxon>Roseobacteraceae</taxon>
        <taxon>Roseobacter</taxon>
    </lineage>
</organism>
<dbReference type="PANTHER" id="PTHR43443">
    <property type="entry name" value="3-HEXULOSE-6-PHOSPHATE ISOMERASE"/>
    <property type="match status" value="1"/>
</dbReference>
<accession>A0A858SMR2</accession>
<dbReference type="KEGG" id="rpon:G3256_02485"/>
<evidence type="ECO:0000256" key="1">
    <source>
        <dbReference type="ARBA" id="ARBA00009235"/>
    </source>
</evidence>
<protein>
    <submittedName>
        <fullName evidence="3">SIS domain-containing protein</fullName>
    </submittedName>
</protein>
<dbReference type="InterPro" id="IPR046348">
    <property type="entry name" value="SIS_dom_sf"/>
</dbReference>
<dbReference type="RefSeq" id="WP_169639338.1">
    <property type="nucleotide sequence ID" value="NZ_CP048788.1"/>
</dbReference>
<evidence type="ECO:0000313" key="3">
    <source>
        <dbReference type="EMBL" id="QJF50114.1"/>
    </source>
</evidence>
<gene>
    <name evidence="3" type="ORF">G3256_02485</name>
</gene>
<feature type="domain" description="SIS" evidence="2">
    <location>
        <begin position="27"/>
        <end position="171"/>
    </location>
</feature>
<sequence length="184" mass="19358">MSADHTTALAEIGTVLDAVDQASVDQACAMLAEADDVLLYGCGREGLQMRGLAMRLYHLGLSAGMVGDMNAPPLGQGDVLMVSAGPGTLSTVTALMQVARRDGARILILTATPGSDAEELADHVLHIPAQTMASDQGPAARSVLPMGSVYEGALFMLFEMMVLDLRSRLGATAEEMRARHTNME</sequence>
<comment type="similarity">
    <text evidence="1">Belongs to the SIS family. PHI subfamily.</text>
</comment>
<dbReference type="EMBL" id="CP048788">
    <property type="protein sequence ID" value="QJF50114.1"/>
    <property type="molecule type" value="Genomic_DNA"/>
</dbReference>
<dbReference type="GO" id="GO:0097367">
    <property type="term" value="F:carbohydrate derivative binding"/>
    <property type="evidence" value="ECO:0007669"/>
    <property type="project" value="InterPro"/>
</dbReference>
<dbReference type="Proteomes" id="UP000503308">
    <property type="component" value="Chromosome"/>
</dbReference>
<dbReference type="InterPro" id="IPR017552">
    <property type="entry name" value="PHI/rmpB"/>
</dbReference>
<dbReference type="Gene3D" id="3.40.50.10490">
    <property type="entry name" value="Glucose-6-phosphate isomerase like protein, domain 1"/>
    <property type="match status" value="1"/>
</dbReference>
<evidence type="ECO:0000313" key="4">
    <source>
        <dbReference type="Proteomes" id="UP000503308"/>
    </source>
</evidence>
<name>A0A858SMR2_9RHOB</name>
<reference evidence="3 4" key="1">
    <citation type="submission" date="2020-02" db="EMBL/GenBank/DDBJ databases">
        <title>Genome sequence of Roseobacter ponti.</title>
        <authorList>
            <person name="Hollensteiner J."/>
            <person name="Schneider D."/>
            <person name="Poehlein A."/>
            <person name="Daniel R."/>
        </authorList>
    </citation>
    <scope>NUCLEOTIDE SEQUENCE [LARGE SCALE GENOMIC DNA]</scope>
    <source>
        <strain evidence="3 4">DSM 106830</strain>
    </source>
</reference>
<keyword evidence="4" id="KW-1185">Reference proteome</keyword>
<dbReference type="Pfam" id="PF01380">
    <property type="entry name" value="SIS"/>
    <property type="match status" value="1"/>
</dbReference>
<dbReference type="SUPFAM" id="SSF53697">
    <property type="entry name" value="SIS domain"/>
    <property type="match status" value="1"/>
</dbReference>
<dbReference type="GO" id="GO:1901135">
    <property type="term" value="P:carbohydrate derivative metabolic process"/>
    <property type="evidence" value="ECO:0007669"/>
    <property type="project" value="InterPro"/>
</dbReference>
<dbReference type="InterPro" id="IPR001347">
    <property type="entry name" value="SIS_dom"/>
</dbReference>
<proteinExistence type="inferred from homology"/>
<dbReference type="GO" id="GO:0016853">
    <property type="term" value="F:isomerase activity"/>
    <property type="evidence" value="ECO:0007669"/>
    <property type="project" value="InterPro"/>
</dbReference>
<evidence type="ECO:0000259" key="2">
    <source>
        <dbReference type="PROSITE" id="PS51464"/>
    </source>
</evidence>